<dbReference type="Proteomes" id="UP000094342">
    <property type="component" value="Unassembled WGS sequence"/>
</dbReference>
<evidence type="ECO:0000313" key="2">
    <source>
        <dbReference type="Proteomes" id="UP000094342"/>
    </source>
</evidence>
<dbReference type="EMBL" id="LYBW01000057">
    <property type="protein sequence ID" value="ODR90804.1"/>
    <property type="molecule type" value="Genomic_DNA"/>
</dbReference>
<dbReference type="AlphaFoldDB" id="A0A1E3VB12"/>
<accession>A0A1E3VB12</accession>
<protein>
    <submittedName>
        <fullName evidence="1">Uncharacterized protein</fullName>
    </submittedName>
</protein>
<sequence>MEDGATIRAEFHGNDIAVSSRDPLIGTLDLTSSTDTTVEVMLDRYSAEALLSVIVQFLAQGQGGDAPSSPPLPSN</sequence>
<keyword evidence="2" id="KW-1185">Reference proteome</keyword>
<evidence type="ECO:0000313" key="1">
    <source>
        <dbReference type="EMBL" id="ODR90804.1"/>
    </source>
</evidence>
<proteinExistence type="predicted"/>
<reference evidence="2" key="1">
    <citation type="submission" date="2016-05" db="EMBL/GenBank/DDBJ databases">
        <authorList>
            <person name="Li Y."/>
        </authorList>
    </citation>
    <scope>NUCLEOTIDE SEQUENCE [LARGE SCALE GENOMIC DNA]</scope>
    <source>
        <strain evidence="2">YIC4027</strain>
    </source>
</reference>
<organism evidence="1 2">
    <name type="scientific">Sinorhizobium alkalisoli</name>
    <dbReference type="NCBI Taxonomy" id="1752398"/>
    <lineage>
        <taxon>Bacteria</taxon>
        <taxon>Pseudomonadati</taxon>
        <taxon>Pseudomonadota</taxon>
        <taxon>Alphaproteobacteria</taxon>
        <taxon>Hyphomicrobiales</taxon>
        <taxon>Rhizobiaceae</taxon>
        <taxon>Sinorhizobium/Ensifer group</taxon>
        <taxon>Sinorhizobium</taxon>
    </lineage>
</organism>
<name>A0A1E3VB12_9HYPH</name>
<gene>
    <name evidence="1" type="ORF">A8M32_12230</name>
</gene>
<comment type="caution">
    <text evidence="1">The sequence shown here is derived from an EMBL/GenBank/DDBJ whole genome shotgun (WGS) entry which is preliminary data.</text>
</comment>